<protein>
    <submittedName>
        <fullName evidence="8">TPR repeat-containing protein</fullName>
    </submittedName>
</protein>
<evidence type="ECO:0000313" key="9">
    <source>
        <dbReference type="Proteomes" id="UP000094147"/>
    </source>
</evidence>
<evidence type="ECO:0000259" key="7">
    <source>
        <dbReference type="Pfam" id="PF23914"/>
    </source>
</evidence>
<dbReference type="InterPro" id="IPR056412">
    <property type="entry name" value="Ig_CycH"/>
</dbReference>
<dbReference type="OrthoDB" id="9776053at2"/>
<dbReference type="Proteomes" id="UP000094147">
    <property type="component" value="Chromosome"/>
</dbReference>
<keyword evidence="1" id="KW-0677">Repeat</keyword>
<dbReference type="SUPFAM" id="SSF48452">
    <property type="entry name" value="TPR-like"/>
    <property type="match status" value="1"/>
</dbReference>
<dbReference type="GO" id="GO:0005886">
    <property type="term" value="C:plasma membrane"/>
    <property type="evidence" value="ECO:0007669"/>
    <property type="project" value="TreeGrafter"/>
</dbReference>
<dbReference type="InterPro" id="IPR056413">
    <property type="entry name" value="TPR_CcmH_CycH"/>
</dbReference>
<evidence type="ECO:0000256" key="1">
    <source>
        <dbReference type="ARBA" id="ARBA00022737"/>
    </source>
</evidence>
<dbReference type="Gene3D" id="1.25.40.10">
    <property type="entry name" value="Tetratricopeptide repeat domain"/>
    <property type="match status" value="1"/>
</dbReference>
<dbReference type="STRING" id="1144748.KS2013_851"/>
<evidence type="ECO:0000256" key="4">
    <source>
        <dbReference type="PROSITE-ProRule" id="PRU00339"/>
    </source>
</evidence>
<evidence type="ECO:0000256" key="3">
    <source>
        <dbReference type="ARBA" id="ARBA00022803"/>
    </source>
</evidence>
<dbReference type="KEGG" id="ksd:KS2013_851"/>
<dbReference type="PROSITE" id="PS50005">
    <property type="entry name" value="TPR"/>
    <property type="match status" value="1"/>
</dbReference>
<evidence type="ECO:0000256" key="2">
    <source>
        <dbReference type="ARBA" id="ARBA00022748"/>
    </source>
</evidence>
<dbReference type="InterPro" id="IPR019734">
    <property type="entry name" value="TPR_rpt"/>
</dbReference>
<dbReference type="PANTHER" id="PTHR47870">
    <property type="entry name" value="CYTOCHROME C-TYPE BIOGENESIS PROTEIN CCMH"/>
    <property type="match status" value="1"/>
</dbReference>
<dbReference type="AlphaFoldDB" id="A0A1B3B9V4"/>
<keyword evidence="5" id="KW-1133">Transmembrane helix</keyword>
<sequence>MIVWLALVLLVLVWAAWLFSDIFSGQKRILIYLSMLLLATAASLVSYKYIGAHKELKATAQLHEDLKGLSLKELADKAEQKDISIQDLLAELRLRAEADPRNFDKWKEMGNIFLRFGEIALSEQAFTRAIDIKPEPAVRLEFARNFIDQGSNEAYEFAERHINMVLINSPNHEGALMWQGVNHFKQGEFEQAIPYWERILGMKEPGSKGAELIQQQINLAKRQLKLAQMNFVGVIVDNVDELLLTRYKKAFVLIRNEAGGPPIAVKPLQLSSLNQPLRLSPGDVMLPDVNLWDAENVYIEVRLSQSGMAKPEAGDRYGRTPVLNKLTPSKTFHIEITEVVE</sequence>
<dbReference type="InterPro" id="IPR011990">
    <property type="entry name" value="TPR-like_helical_dom_sf"/>
</dbReference>
<evidence type="ECO:0000256" key="5">
    <source>
        <dbReference type="SAM" id="Phobius"/>
    </source>
</evidence>
<dbReference type="Pfam" id="PF23914">
    <property type="entry name" value="TPR_CcmH_CycH"/>
    <property type="match status" value="1"/>
</dbReference>
<keyword evidence="3 4" id="KW-0802">TPR repeat</keyword>
<feature type="transmembrane region" description="Helical" evidence="5">
    <location>
        <begin position="30"/>
        <end position="50"/>
    </location>
</feature>
<feature type="domain" description="Cytochrome c-type biogenesis protein H Ig-like" evidence="6">
    <location>
        <begin position="248"/>
        <end position="333"/>
    </location>
</feature>
<organism evidence="8 9">
    <name type="scientific">Kangiella sediminilitoris</name>
    <dbReference type="NCBI Taxonomy" id="1144748"/>
    <lineage>
        <taxon>Bacteria</taxon>
        <taxon>Pseudomonadati</taxon>
        <taxon>Pseudomonadota</taxon>
        <taxon>Gammaproteobacteria</taxon>
        <taxon>Kangiellales</taxon>
        <taxon>Kangiellaceae</taxon>
        <taxon>Kangiella</taxon>
    </lineage>
</organism>
<dbReference type="EMBL" id="CP012418">
    <property type="protein sequence ID" value="AOE49573.1"/>
    <property type="molecule type" value="Genomic_DNA"/>
</dbReference>
<accession>A0A1B3B9V4</accession>
<keyword evidence="2" id="KW-0201">Cytochrome c-type biogenesis</keyword>
<proteinExistence type="predicted"/>
<gene>
    <name evidence="8" type="ORF">KS2013_851</name>
</gene>
<evidence type="ECO:0000313" key="8">
    <source>
        <dbReference type="EMBL" id="AOE49573.1"/>
    </source>
</evidence>
<feature type="repeat" description="TPR" evidence="4">
    <location>
        <begin position="103"/>
        <end position="136"/>
    </location>
</feature>
<dbReference type="GO" id="GO:0017004">
    <property type="term" value="P:cytochrome complex assembly"/>
    <property type="evidence" value="ECO:0007669"/>
    <property type="project" value="UniProtKB-KW"/>
</dbReference>
<reference evidence="9" key="1">
    <citation type="submission" date="2015-08" db="EMBL/GenBank/DDBJ databases">
        <authorList>
            <person name="Kim K.M."/>
        </authorList>
    </citation>
    <scope>NUCLEOTIDE SEQUENCE [LARGE SCALE GENOMIC DNA]</scope>
    <source>
        <strain evidence="9">KCTC 23892</strain>
    </source>
</reference>
<feature type="domain" description="Cytochrome c-type biogenesis protein H TPR" evidence="7">
    <location>
        <begin position="58"/>
        <end position="205"/>
    </location>
</feature>
<evidence type="ECO:0000259" key="6">
    <source>
        <dbReference type="Pfam" id="PF23892"/>
    </source>
</evidence>
<keyword evidence="9" id="KW-1185">Reference proteome</keyword>
<keyword evidence="5" id="KW-0472">Membrane</keyword>
<name>A0A1B3B9V4_9GAMM</name>
<dbReference type="PANTHER" id="PTHR47870:SF1">
    <property type="entry name" value="CYTOCHROME C-TYPE BIOGENESIS PROTEIN CCMH"/>
    <property type="match status" value="1"/>
</dbReference>
<dbReference type="RefSeq" id="WP_068990220.1">
    <property type="nucleotide sequence ID" value="NZ_CP012418.1"/>
</dbReference>
<keyword evidence="5" id="KW-0812">Transmembrane</keyword>
<dbReference type="InterPro" id="IPR051263">
    <property type="entry name" value="C-type_cytochrome_biogenesis"/>
</dbReference>
<dbReference type="Pfam" id="PF23892">
    <property type="entry name" value="Ig_CycH"/>
    <property type="match status" value="1"/>
</dbReference>